<evidence type="ECO:0000259" key="10">
    <source>
        <dbReference type="Pfam" id="PF08669"/>
    </source>
</evidence>
<feature type="domain" description="Aminomethyltransferase C-terminal" evidence="10">
    <location>
        <begin position="281"/>
        <end position="361"/>
    </location>
</feature>
<evidence type="ECO:0000256" key="8">
    <source>
        <dbReference type="SAM" id="MobiDB-lite"/>
    </source>
</evidence>
<dbReference type="Pfam" id="PF08669">
    <property type="entry name" value="GCV_T_C"/>
    <property type="match status" value="1"/>
</dbReference>
<dbReference type="Gene3D" id="3.30.1360.120">
    <property type="entry name" value="Probable tRNA modification gtpase trme, domain 1"/>
    <property type="match status" value="1"/>
</dbReference>
<dbReference type="Pfam" id="PF01571">
    <property type="entry name" value="GCV_T"/>
    <property type="match status" value="1"/>
</dbReference>
<evidence type="ECO:0000256" key="1">
    <source>
        <dbReference type="ARBA" id="ARBA00008609"/>
    </source>
</evidence>
<keyword evidence="12" id="KW-1185">Reference proteome</keyword>
<dbReference type="GO" id="GO:0008483">
    <property type="term" value="F:transaminase activity"/>
    <property type="evidence" value="ECO:0007669"/>
    <property type="project" value="UniProtKB-KW"/>
</dbReference>
<dbReference type="PIRSF" id="PIRSF006487">
    <property type="entry name" value="GcvT"/>
    <property type="match status" value="1"/>
</dbReference>
<evidence type="ECO:0000256" key="6">
    <source>
        <dbReference type="ARBA" id="ARBA00047665"/>
    </source>
</evidence>
<comment type="catalytic activity">
    <reaction evidence="6">
        <text>N(6)-[(R)-S(8)-aminomethyldihydrolipoyl]-L-lysyl-[protein] + (6S)-5,6,7,8-tetrahydrofolate = N(6)-[(R)-dihydrolipoyl]-L-lysyl-[protein] + (6R)-5,10-methylene-5,6,7,8-tetrahydrofolate + NH4(+)</text>
        <dbReference type="Rhea" id="RHEA:16945"/>
        <dbReference type="Rhea" id="RHEA-COMP:10475"/>
        <dbReference type="Rhea" id="RHEA-COMP:10492"/>
        <dbReference type="ChEBI" id="CHEBI:15636"/>
        <dbReference type="ChEBI" id="CHEBI:28938"/>
        <dbReference type="ChEBI" id="CHEBI:57453"/>
        <dbReference type="ChEBI" id="CHEBI:83100"/>
        <dbReference type="ChEBI" id="CHEBI:83143"/>
        <dbReference type="EC" id="2.1.2.10"/>
    </reaction>
</comment>
<dbReference type="InterPro" id="IPR006223">
    <property type="entry name" value="GcvT"/>
</dbReference>
<dbReference type="Gene3D" id="3.30.70.1400">
    <property type="entry name" value="Aminomethyltransferase beta-barrel domains"/>
    <property type="match status" value="1"/>
</dbReference>
<comment type="similarity">
    <text evidence="1">Belongs to the GcvT family.</text>
</comment>
<protein>
    <recommendedName>
        <fullName evidence="2">aminomethyltransferase</fullName>
        <ecNumber evidence="2">2.1.2.10</ecNumber>
    </recommendedName>
    <alternativeName>
        <fullName evidence="5">Glycine cleavage system T protein</fullName>
    </alternativeName>
</protein>
<dbReference type="PANTHER" id="PTHR43757:SF2">
    <property type="entry name" value="AMINOMETHYLTRANSFERASE, MITOCHONDRIAL"/>
    <property type="match status" value="1"/>
</dbReference>
<organism evidence="11 12">
    <name type="scientific">Paracoccus salipaludis</name>
    <dbReference type="NCBI Taxonomy" id="2032623"/>
    <lineage>
        <taxon>Bacteria</taxon>
        <taxon>Pseudomonadati</taxon>
        <taxon>Pseudomonadota</taxon>
        <taxon>Alphaproteobacteria</taxon>
        <taxon>Rhodobacterales</taxon>
        <taxon>Paracoccaceae</taxon>
        <taxon>Paracoccus</taxon>
    </lineage>
</organism>
<dbReference type="OrthoDB" id="9774591at2"/>
<dbReference type="RefSeq" id="WP_095639620.1">
    <property type="nucleotide sequence ID" value="NZ_NSJZ01000004.1"/>
</dbReference>
<dbReference type="GO" id="GO:0006546">
    <property type="term" value="P:glycine catabolic process"/>
    <property type="evidence" value="ECO:0007669"/>
    <property type="project" value="InterPro"/>
</dbReference>
<evidence type="ECO:0000313" key="12">
    <source>
        <dbReference type="Proteomes" id="UP000218023"/>
    </source>
</evidence>
<sequence length="366" mass="38488">MTELRRTPLYDLHIELGARMVPFAGWEMPVQYPMGVLGEHLHTRKAAGLFDVSHMGQVILRGEDAAQALERLVPADIMGLARGRQRYGLFTNDKGGILDDLMVAAKGDHLLLVVNAACAEQDIAHMTEAGLTPEVVTDRALLALQGPGAEAALAALVPAAADLRFMDAADLAWDGGTLWVSRSGYTGEDGFEISIHESRAVDFARALLAQEGVAPIGLGARDSLRLEAGLPLYGHDMDAGVTPAQAGLGWSIPKVRRAGGAREGGFPGAGVILPELGHAERTRRGLRPEGRAPIREGTPVFAGAEGGEPIGRVTSGGFGPSIGAPVAMAVLPADIPEGATVYAELRGKRLPAAVAPMPFVKPTYKR</sequence>
<dbReference type="InterPro" id="IPR006222">
    <property type="entry name" value="GCVT_N"/>
</dbReference>
<dbReference type="EC" id="2.1.2.10" evidence="2"/>
<proteinExistence type="inferred from homology"/>
<evidence type="ECO:0000256" key="3">
    <source>
        <dbReference type="ARBA" id="ARBA00022576"/>
    </source>
</evidence>
<dbReference type="InterPro" id="IPR028896">
    <property type="entry name" value="GcvT/YgfZ/DmdA"/>
</dbReference>
<feature type="compositionally biased region" description="Basic and acidic residues" evidence="8">
    <location>
        <begin position="281"/>
        <end position="294"/>
    </location>
</feature>
<dbReference type="GO" id="GO:0004047">
    <property type="term" value="F:aminomethyltransferase activity"/>
    <property type="evidence" value="ECO:0007669"/>
    <property type="project" value="UniProtKB-EC"/>
</dbReference>
<dbReference type="PANTHER" id="PTHR43757">
    <property type="entry name" value="AMINOMETHYLTRANSFERASE"/>
    <property type="match status" value="1"/>
</dbReference>
<feature type="region of interest" description="Disordered" evidence="8">
    <location>
        <begin position="281"/>
        <end position="306"/>
    </location>
</feature>
<reference evidence="11 12" key="1">
    <citation type="submission" date="2017-09" db="EMBL/GenBank/DDBJ databases">
        <title>Paracoccus alkalisoli sp. nov., isolated from saline alkaline soil.</title>
        <authorList>
            <person name="Dong X."/>
            <person name="Zhang G."/>
        </authorList>
    </citation>
    <scope>NUCLEOTIDE SEQUENCE [LARGE SCALE GENOMIC DNA]</scope>
    <source>
        <strain evidence="11 12">WN007</strain>
    </source>
</reference>
<dbReference type="Gene3D" id="2.40.30.110">
    <property type="entry name" value="Aminomethyltransferase beta-barrel domains"/>
    <property type="match status" value="1"/>
</dbReference>
<dbReference type="NCBIfam" id="NF010093">
    <property type="entry name" value="PRK13579.1"/>
    <property type="match status" value="1"/>
</dbReference>
<dbReference type="NCBIfam" id="NF001567">
    <property type="entry name" value="PRK00389.1"/>
    <property type="match status" value="1"/>
</dbReference>
<dbReference type="Gene3D" id="4.10.1250.10">
    <property type="entry name" value="Aminomethyltransferase fragment"/>
    <property type="match status" value="1"/>
</dbReference>
<keyword evidence="4 11" id="KW-0808">Transferase</keyword>
<evidence type="ECO:0000256" key="4">
    <source>
        <dbReference type="ARBA" id="ARBA00022679"/>
    </source>
</evidence>
<accession>A0A2A2GL11</accession>
<evidence type="ECO:0000256" key="7">
    <source>
        <dbReference type="PIRSR" id="PIRSR006487-1"/>
    </source>
</evidence>
<dbReference type="InterPro" id="IPR029043">
    <property type="entry name" value="GcvT/YgfZ_C"/>
</dbReference>
<evidence type="ECO:0000313" key="11">
    <source>
        <dbReference type="EMBL" id="PAU97704.1"/>
    </source>
</evidence>
<dbReference type="NCBIfam" id="TIGR00528">
    <property type="entry name" value="gcvT"/>
    <property type="match status" value="1"/>
</dbReference>
<evidence type="ECO:0000256" key="5">
    <source>
        <dbReference type="ARBA" id="ARBA00031395"/>
    </source>
</evidence>
<evidence type="ECO:0000256" key="2">
    <source>
        <dbReference type="ARBA" id="ARBA00012616"/>
    </source>
</evidence>
<dbReference type="SUPFAM" id="SSF101790">
    <property type="entry name" value="Aminomethyltransferase beta-barrel domain"/>
    <property type="match status" value="1"/>
</dbReference>
<name>A0A2A2GL11_9RHOB</name>
<dbReference type="EMBL" id="NSJZ01000004">
    <property type="protein sequence ID" value="PAU97704.1"/>
    <property type="molecule type" value="Genomic_DNA"/>
</dbReference>
<dbReference type="InterPro" id="IPR013977">
    <property type="entry name" value="GcvT_C"/>
</dbReference>
<dbReference type="GO" id="GO:0005960">
    <property type="term" value="C:glycine cleavage complex"/>
    <property type="evidence" value="ECO:0007669"/>
    <property type="project" value="InterPro"/>
</dbReference>
<feature type="domain" description="GCVT N-terminal" evidence="9">
    <location>
        <begin position="9"/>
        <end position="252"/>
    </location>
</feature>
<dbReference type="Proteomes" id="UP000218023">
    <property type="component" value="Unassembled WGS sequence"/>
</dbReference>
<comment type="caution">
    <text evidence="11">The sequence shown here is derived from an EMBL/GenBank/DDBJ whole genome shotgun (WGS) entry which is preliminary data.</text>
</comment>
<dbReference type="SUPFAM" id="SSF103025">
    <property type="entry name" value="Folate-binding domain"/>
    <property type="match status" value="1"/>
</dbReference>
<dbReference type="AlphaFoldDB" id="A0A2A2GL11"/>
<dbReference type="FunFam" id="3.30.70.1400:FF:000001">
    <property type="entry name" value="Aminomethyltransferase"/>
    <property type="match status" value="1"/>
</dbReference>
<dbReference type="InterPro" id="IPR027266">
    <property type="entry name" value="TrmE/GcvT-like"/>
</dbReference>
<gene>
    <name evidence="11" type="primary">gcvT</name>
    <name evidence="11" type="ORF">CK240_06980</name>
</gene>
<evidence type="ECO:0000259" key="9">
    <source>
        <dbReference type="Pfam" id="PF01571"/>
    </source>
</evidence>
<feature type="binding site" evidence="7">
    <location>
        <position position="192"/>
    </location>
    <ligand>
        <name>substrate</name>
    </ligand>
</feature>
<keyword evidence="3" id="KW-0032">Aminotransferase</keyword>